<organism evidence="1 2">
    <name type="scientific">Paenibacillus terreus</name>
    <dbReference type="NCBI Taxonomy" id="1387834"/>
    <lineage>
        <taxon>Bacteria</taxon>
        <taxon>Bacillati</taxon>
        <taxon>Bacillota</taxon>
        <taxon>Bacilli</taxon>
        <taxon>Bacillales</taxon>
        <taxon>Paenibacillaceae</taxon>
        <taxon>Paenibacillus</taxon>
    </lineage>
</organism>
<evidence type="ECO:0000313" key="1">
    <source>
        <dbReference type="EMBL" id="MFB5680735.1"/>
    </source>
</evidence>
<dbReference type="Proteomes" id="UP001580407">
    <property type="component" value="Unassembled WGS sequence"/>
</dbReference>
<dbReference type="Gene3D" id="3.40.50.1000">
    <property type="entry name" value="HAD superfamily/HAD-like"/>
    <property type="match status" value="1"/>
</dbReference>
<protein>
    <submittedName>
        <fullName evidence="1">HAD family hydrolase</fullName>
        <ecNumber evidence="1">3.1.3.-</ecNumber>
    </submittedName>
</protein>
<accession>A0ABV5B4X5</accession>
<dbReference type="SUPFAM" id="SSF56784">
    <property type="entry name" value="HAD-like"/>
    <property type="match status" value="1"/>
</dbReference>
<keyword evidence="2" id="KW-1185">Reference proteome</keyword>
<evidence type="ECO:0000313" key="2">
    <source>
        <dbReference type="Proteomes" id="UP001580407"/>
    </source>
</evidence>
<dbReference type="RefSeq" id="WP_375524532.1">
    <property type="nucleotide sequence ID" value="NZ_JBHILM010000006.1"/>
</dbReference>
<keyword evidence="1" id="KW-0378">Hydrolase</keyword>
<sequence length="196" mass="22465">MVRPHLVLDIAGVIATNLSPVYWQELAEYASCSAQELKEKFNQEIRQSFWSGEISVADYELWLVLEYPALERHDLPHLIHKHLKLLPAAEMLPQWSDIADIHLLSNHRTEWVTELIRPLKPYVTSVHISDKTGFCKPDMRAFGQLHRQLGDGGKRIYVDDQEKNLVPAKELGWAAVLADPEGQWTESVSYLLKTLT</sequence>
<dbReference type="GO" id="GO:0016787">
    <property type="term" value="F:hydrolase activity"/>
    <property type="evidence" value="ECO:0007669"/>
    <property type="project" value="UniProtKB-KW"/>
</dbReference>
<dbReference type="InterPro" id="IPR023214">
    <property type="entry name" value="HAD_sf"/>
</dbReference>
<dbReference type="EC" id="3.1.3.-" evidence="1"/>
<comment type="caution">
    <text evidence="1">The sequence shown here is derived from an EMBL/GenBank/DDBJ whole genome shotgun (WGS) entry which is preliminary data.</text>
</comment>
<dbReference type="InterPro" id="IPR036412">
    <property type="entry name" value="HAD-like_sf"/>
</dbReference>
<dbReference type="PANTHER" id="PTHR43611">
    <property type="entry name" value="ALPHA-D-GLUCOSE 1-PHOSPHATE PHOSPHATASE"/>
    <property type="match status" value="1"/>
</dbReference>
<proteinExistence type="predicted"/>
<dbReference type="PANTHER" id="PTHR43611:SF3">
    <property type="entry name" value="FLAVIN MONONUCLEOTIDE HYDROLASE 1, CHLOROPLATIC"/>
    <property type="match status" value="1"/>
</dbReference>
<reference evidence="1 2" key="1">
    <citation type="submission" date="2024-09" db="EMBL/GenBank/DDBJ databases">
        <authorList>
            <person name="Ruan L."/>
        </authorList>
    </citation>
    <scope>NUCLEOTIDE SEQUENCE [LARGE SCALE GENOMIC DNA]</scope>
    <source>
        <strain evidence="1 2">D33</strain>
    </source>
</reference>
<gene>
    <name evidence="1" type="ORF">ACE3NQ_07415</name>
</gene>
<name>A0ABV5B4X5_9BACL</name>
<dbReference type="EMBL" id="JBHILM010000006">
    <property type="protein sequence ID" value="MFB5680735.1"/>
    <property type="molecule type" value="Genomic_DNA"/>
</dbReference>